<dbReference type="EMBL" id="NQXA01000003">
    <property type="protein sequence ID" value="PHQ29962.1"/>
    <property type="molecule type" value="Genomic_DNA"/>
</dbReference>
<proteinExistence type="predicted"/>
<dbReference type="OrthoDB" id="5289726at2"/>
<dbReference type="AlphaFoldDB" id="A0A2G1VT59"/>
<dbReference type="Proteomes" id="UP000229433">
    <property type="component" value="Unassembled WGS sequence"/>
</dbReference>
<dbReference type="GO" id="GO:0032259">
    <property type="term" value="P:methylation"/>
    <property type="evidence" value="ECO:0007669"/>
    <property type="project" value="UniProtKB-KW"/>
</dbReference>
<evidence type="ECO:0000313" key="5">
    <source>
        <dbReference type="Proteomes" id="UP000229433"/>
    </source>
</evidence>
<dbReference type="InterPro" id="IPR029063">
    <property type="entry name" value="SAM-dependent_MTases_sf"/>
</dbReference>
<reference evidence="4 5" key="1">
    <citation type="submission" date="2017-08" db="EMBL/GenBank/DDBJ databases">
        <title>The whole genome shortgun sequences of strain Leeuwenhoekiella nanhaiensis G18 from the South China Sea.</title>
        <authorList>
            <person name="Liu Q."/>
        </authorList>
    </citation>
    <scope>NUCLEOTIDE SEQUENCE [LARGE SCALE GENOMIC DNA]</scope>
    <source>
        <strain evidence="4 5">G18</strain>
    </source>
</reference>
<sequence length="324" mass="37332">MKTKKSKQHFDTIFQKEIYEGLTAFPKYISSKWFYDKTGDQLFQQIMHLPEYYLTGCEYEILDTHTAEIAQLFSDDQGFDLVELGAGDGKKTKVLLKHLVEHKIPFTYKPIDISQNALDGLEHDLLNAFPELDMVTQQGTYFEVLENLCKRSSERKTVIMVLGSNIGNLNHENAIKFLSDIRKCMNSKDLLFMGFDQKKDPSVILNAYNDSQGVTEAFNKNVLKRINTSLDADFDLDCFKHWPTYDPETGTTKSFLVSTKDQKVSLNKLNLEISFSAWESIHTEISQKYDDHIVDWLAQEAGLEVSVQFQDSQAYFTDYVFKKV</sequence>
<keyword evidence="2 4" id="KW-0808">Transferase</keyword>
<dbReference type="SUPFAM" id="SSF53335">
    <property type="entry name" value="S-adenosyl-L-methionine-dependent methyltransferases"/>
    <property type="match status" value="1"/>
</dbReference>
<dbReference type="PANTHER" id="PTHR43397">
    <property type="entry name" value="ERGOTHIONEINE BIOSYNTHESIS PROTEIN 1"/>
    <property type="match status" value="1"/>
</dbReference>
<dbReference type="Pfam" id="PF10017">
    <property type="entry name" value="Methyltransf_33"/>
    <property type="match status" value="1"/>
</dbReference>
<evidence type="ECO:0000256" key="2">
    <source>
        <dbReference type="ARBA" id="ARBA00022679"/>
    </source>
</evidence>
<evidence type="ECO:0000313" key="4">
    <source>
        <dbReference type="EMBL" id="PHQ29962.1"/>
    </source>
</evidence>
<dbReference type="InterPro" id="IPR035094">
    <property type="entry name" value="EgtD"/>
</dbReference>
<dbReference type="PANTHER" id="PTHR43397:SF1">
    <property type="entry name" value="ERGOTHIONEINE BIOSYNTHESIS PROTEIN 1"/>
    <property type="match status" value="1"/>
</dbReference>
<dbReference type="RefSeq" id="WP_099645803.1">
    <property type="nucleotide sequence ID" value="NZ_KZ319289.1"/>
</dbReference>
<feature type="domain" description="Histidine-specific methyltransferase SAM-dependent" evidence="3">
    <location>
        <begin position="14"/>
        <end position="322"/>
    </location>
</feature>
<dbReference type="Gene3D" id="3.40.50.150">
    <property type="entry name" value="Vaccinia Virus protein VP39"/>
    <property type="match status" value="1"/>
</dbReference>
<dbReference type="InterPro" id="IPR051128">
    <property type="entry name" value="EgtD_Methyltrsf_superfamily"/>
</dbReference>
<protein>
    <submittedName>
        <fullName evidence="4">L-histidine N(Alpha)-methyltransferase</fullName>
    </submittedName>
</protein>
<comment type="caution">
    <text evidence="4">The sequence shown here is derived from an EMBL/GenBank/DDBJ whole genome shotgun (WGS) entry which is preliminary data.</text>
</comment>
<organism evidence="4 5">
    <name type="scientific">Leeuwenhoekiella nanhaiensis</name>
    <dbReference type="NCBI Taxonomy" id="1655491"/>
    <lineage>
        <taxon>Bacteria</taxon>
        <taxon>Pseudomonadati</taxon>
        <taxon>Bacteroidota</taxon>
        <taxon>Flavobacteriia</taxon>
        <taxon>Flavobacteriales</taxon>
        <taxon>Flavobacteriaceae</taxon>
        <taxon>Leeuwenhoekiella</taxon>
    </lineage>
</organism>
<gene>
    <name evidence="4" type="primary">egtD</name>
    <name evidence="4" type="ORF">CJ305_08335</name>
</gene>
<keyword evidence="5" id="KW-1185">Reference proteome</keyword>
<dbReference type="InterPro" id="IPR019257">
    <property type="entry name" value="MeTrfase_dom"/>
</dbReference>
<keyword evidence="1 4" id="KW-0489">Methyltransferase</keyword>
<accession>A0A2G1VT59</accession>
<evidence type="ECO:0000256" key="1">
    <source>
        <dbReference type="ARBA" id="ARBA00022603"/>
    </source>
</evidence>
<name>A0A2G1VT59_9FLAO</name>
<dbReference type="InterPro" id="IPR017804">
    <property type="entry name" value="MeTrfase_EgtD-like"/>
</dbReference>
<dbReference type="GO" id="GO:0008168">
    <property type="term" value="F:methyltransferase activity"/>
    <property type="evidence" value="ECO:0007669"/>
    <property type="project" value="UniProtKB-KW"/>
</dbReference>
<dbReference type="NCBIfam" id="TIGR03438">
    <property type="entry name" value="egtD_ergothio"/>
    <property type="match status" value="1"/>
</dbReference>
<evidence type="ECO:0000259" key="3">
    <source>
        <dbReference type="Pfam" id="PF10017"/>
    </source>
</evidence>
<dbReference type="PIRSF" id="PIRSF018005">
    <property type="entry name" value="UCP018005"/>
    <property type="match status" value="1"/>
</dbReference>